<dbReference type="Gene3D" id="3.40.50.2000">
    <property type="entry name" value="Glycogen Phosphorylase B"/>
    <property type="match status" value="2"/>
</dbReference>
<sequence length="301" mass="32939">MRILFITANRLGDAVISTGLLSELLRRHPQAEVTVACGPVAASLFEPCQQVVRVIAFTKRRWDLHWYDLWRKCVGTRWDLAVDLRGSGLTFALRSRVRRILRGGRRPGRRLGHVASLFHLHPVPLPVTWSTDAQRRTAQGFLPRSSRWLALAPTANWDGKIWPPERFVRVAQTLEREGLRPVLFYGPGAEERKRAQPVLDALPDAINLGGARPIGEVAALLGQCALFIGNDSGLMHVAAATSIPTLGLFGPSRASEYAPGGLNASFVEAPGIEGVAPIDGLSVDTVLAAARTRLSLPRQYD</sequence>
<dbReference type="CDD" id="cd03789">
    <property type="entry name" value="GT9_LPS_heptosyltransferase"/>
    <property type="match status" value="1"/>
</dbReference>
<dbReference type="InterPro" id="IPR002201">
    <property type="entry name" value="Glyco_trans_9"/>
</dbReference>
<organism evidence="3 4">
    <name type="scientific">Brytella acorum</name>
    <dbReference type="NCBI Taxonomy" id="2959299"/>
    <lineage>
        <taxon>Bacteria</taxon>
        <taxon>Pseudomonadati</taxon>
        <taxon>Pseudomonadota</taxon>
        <taxon>Alphaproteobacteria</taxon>
        <taxon>Acetobacterales</taxon>
        <taxon>Acetobacteraceae</taxon>
        <taxon>Brytella</taxon>
    </lineage>
</organism>
<keyword evidence="1" id="KW-0328">Glycosyltransferase</keyword>
<evidence type="ECO:0000313" key="4">
    <source>
        <dbReference type="Proteomes" id="UP001176960"/>
    </source>
</evidence>
<dbReference type="GO" id="GO:0008713">
    <property type="term" value="F:ADP-heptose-lipopolysaccharide heptosyltransferase activity"/>
    <property type="evidence" value="ECO:0007669"/>
    <property type="project" value="TreeGrafter"/>
</dbReference>
<dbReference type="InterPro" id="IPR051199">
    <property type="entry name" value="LPS_LOS_Heptosyltrfase"/>
</dbReference>
<proteinExistence type="predicted"/>
<name>A0AA35XWY5_9PROT</name>
<evidence type="ECO:0000256" key="2">
    <source>
        <dbReference type="ARBA" id="ARBA00022679"/>
    </source>
</evidence>
<protein>
    <submittedName>
        <fullName evidence="3">Glycosyltransferase family 9 protein</fullName>
    </submittedName>
</protein>
<reference evidence="3" key="1">
    <citation type="submission" date="2023-03" db="EMBL/GenBank/DDBJ databases">
        <authorList>
            <person name="Cleenwerck I."/>
        </authorList>
    </citation>
    <scope>NUCLEOTIDE SEQUENCE</scope>
    <source>
        <strain evidence="3">LMG 32879</strain>
    </source>
</reference>
<dbReference type="EMBL" id="CATKSH010000002">
    <property type="protein sequence ID" value="CAI9119717.1"/>
    <property type="molecule type" value="Genomic_DNA"/>
</dbReference>
<evidence type="ECO:0000256" key="1">
    <source>
        <dbReference type="ARBA" id="ARBA00022676"/>
    </source>
</evidence>
<keyword evidence="2" id="KW-0808">Transferase</keyword>
<comment type="caution">
    <text evidence="3">The sequence shown here is derived from an EMBL/GenBank/DDBJ whole genome shotgun (WGS) entry which is preliminary data.</text>
</comment>
<dbReference type="PANTHER" id="PTHR30160">
    <property type="entry name" value="TETRAACYLDISACCHARIDE 4'-KINASE-RELATED"/>
    <property type="match status" value="1"/>
</dbReference>
<evidence type="ECO:0000313" key="3">
    <source>
        <dbReference type="EMBL" id="CAI9119717.1"/>
    </source>
</evidence>
<dbReference type="Pfam" id="PF01075">
    <property type="entry name" value="Glyco_transf_9"/>
    <property type="match status" value="1"/>
</dbReference>
<dbReference type="AlphaFoldDB" id="A0AA35XWY5"/>
<keyword evidence="4" id="KW-1185">Reference proteome</keyword>
<gene>
    <name evidence="3" type="ORF">LMG32879_000539</name>
</gene>
<dbReference type="RefSeq" id="WP_289841751.1">
    <property type="nucleotide sequence ID" value="NZ_CATKSH010000002.1"/>
</dbReference>
<dbReference type="GO" id="GO:0009244">
    <property type="term" value="P:lipopolysaccharide core region biosynthetic process"/>
    <property type="evidence" value="ECO:0007669"/>
    <property type="project" value="TreeGrafter"/>
</dbReference>
<accession>A0AA35XWY5</accession>
<dbReference type="Proteomes" id="UP001176960">
    <property type="component" value="Unassembled WGS sequence"/>
</dbReference>
<dbReference type="GO" id="GO:0005829">
    <property type="term" value="C:cytosol"/>
    <property type="evidence" value="ECO:0007669"/>
    <property type="project" value="TreeGrafter"/>
</dbReference>
<dbReference type="SUPFAM" id="SSF53756">
    <property type="entry name" value="UDP-Glycosyltransferase/glycogen phosphorylase"/>
    <property type="match status" value="1"/>
</dbReference>